<organism evidence="2">
    <name type="scientific">Sesamum calycinum</name>
    <dbReference type="NCBI Taxonomy" id="2727403"/>
    <lineage>
        <taxon>Eukaryota</taxon>
        <taxon>Viridiplantae</taxon>
        <taxon>Streptophyta</taxon>
        <taxon>Embryophyta</taxon>
        <taxon>Tracheophyta</taxon>
        <taxon>Spermatophyta</taxon>
        <taxon>Magnoliopsida</taxon>
        <taxon>eudicotyledons</taxon>
        <taxon>Gunneridae</taxon>
        <taxon>Pentapetalae</taxon>
        <taxon>asterids</taxon>
        <taxon>lamiids</taxon>
        <taxon>Lamiales</taxon>
        <taxon>Pedaliaceae</taxon>
        <taxon>Sesamum</taxon>
    </lineage>
</organism>
<dbReference type="AlphaFoldDB" id="A0AAW2RSS5"/>
<dbReference type="InterPro" id="IPR013103">
    <property type="entry name" value="RVT_2"/>
</dbReference>
<feature type="domain" description="Reverse transcriptase Ty1/copia-type" evidence="1">
    <location>
        <begin position="11"/>
        <end position="151"/>
    </location>
</feature>
<dbReference type="EMBL" id="JACGWM010000003">
    <property type="protein sequence ID" value="KAL0383204.1"/>
    <property type="molecule type" value="Genomic_DNA"/>
</dbReference>
<name>A0AAW2RSS5_9LAMI</name>
<evidence type="ECO:0000313" key="2">
    <source>
        <dbReference type="EMBL" id="KAL0383204.1"/>
    </source>
</evidence>
<reference evidence="2" key="1">
    <citation type="submission" date="2020-06" db="EMBL/GenBank/DDBJ databases">
        <authorList>
            <person name="Li T."/>
            <person name="Hu X."/>
            <person name="Zhang T."/>
            <person name="Song X."/>
            <person name="Zhang H."/>
            <person name="Dai N."/>
            <person name="Sheng W."/>
            <person name="Hou X."/>
            <person name="Wei L."/>
        </authorList>
    </citation>
    <scope>NUCLEOTIDE SEQUENCE</scope>
    <source>
        <strain evidence="2">KEN8</strain>
        <tissue evidence="2">Leaf</tissue>
    </source>
</reference>
<evidence type="ECO:0000259" key="1">
    <source>
        <dbReference type="Pfam" id="PF07727"/>
    </source>
</evidence>
<accession>A0AAW2RSS5</accession>
<comment type="caution">
    <text evidence="2">The sequence shown here is derived from an EMBL/GenBank/DDBJ whole genome shotgun (WGS) entry which is preliminary data.</text>
</comment>
<proteinExistence type="predicted"/>
<protein>
    <submittedName>
        <fullName evidence="2">Retrovirus-related Pol polyprotein from transposon RE1</fullName>
    </submittedName>
</protein>
<sequence>MKPEIHALEQNHTWQLTPLPVGKRAIECKCVYKTKLRADGSVERYKAQLVAKSFNQIERVDYTDSLSPVAKNVTMRLFLIVTAAHGWPLQQLEVNNTFLHGYLEEDLYMKPLEGYLVEPRLVCKLERSLYGLKQPSRQWNVELTLKLKDYGPSMFDIQAVKQYLHAMFTIKDIGDVRYFLGLEIARNSTGYVWLKPRVKIEL</sequence>
<dbReference type="Pfam" id="PF07727">
    <property type="entry name" value="RVT_2"/>
    <property type="match status" value="1"/>
</dbReference>
<gene>
    <name evidence="2" type="ORF">Scaly_0607700</name>
</gene>
<reference evidence="2" key="2">
    <citation type="journal article" date="2024" name="Plant">
        <title>Genomic evolution and insights into agronomic trait innovations of Sesamum species.</title>
        <authorList>
            <person name="Miao H."/>
            <person name="Wang L."/>
            <person name="Qu L."/>
            <person name="Liu H."/>
            <person name="Sun Y."/>
            <person name="Le M."/>
            <person name="Wang Q."/>
            <person name="Wei S."/>
            <person name="Zheng Y."/>
            <person name="Lin W."/>
            <person name="Duan Y."/>
            <person name="Cao H."/>
            <person name="Xiong S."/>
            <person name="Wang X."/>
            <person name="Wei L."/>
            <person name="Li C."/>
            <person name="Ma Q."/>
            <person name="Ju M."/>
            <person name="Zhao R."/>
            <person name="Li G."/>
            <person name="Mu C."/>
            <person name="Tian Q."/>
            <person name="Mei H."/>
            <person name="Zhang T."/>
            <person name="Gao T."/>
            <person name="Zhang H."/>
        </authorList>
    </citation>
    <scope>NUCLEOTIDE SEQUENCE</scope>
    <source>
        <strain evidence="2">KEN8</strain>
    </source>
</reference>